<feature type="region of interest" description="Disordered" evidence="3">
    <location>
        <begin position="128"/>
        <end position="188"/>
    </location>
</feature>
<accession>A0A8H6U276</accession>
<feature type="region of interest" description="Disordered" evidence="3">
    <location>
        <begin position="64"/>
        <end position="86"/>
    </location>
</feature>
<evidence type="ECO:0000256" key="2">
    <source>
        <dbReference type="ARBA" id="ARBA00022723"/>
    </source>
</evidence>
<dbReference type="GO" id="GO:0046872">
    <property type="term" value="F:metal ion binding"/>
    <property type="evidence" value="ECO:0007669"/>
    <property type="project" value="UniProtKB-KW"/>
</dbReference>
<name>A0A8H6U276_9AGAR</name>
<evidence type="ECO:0000259" key="4">
    <source>
        <dbReference type="Pfam" id="PF13359"/>
    </source>
</evidence>
<keyword evidence="6" id="KW-1185">Reference proteome</keyword>
<protein>
    <submittedName>
        <fullName evidence="5">DDE Tnp4 domain-containing protein</fullName>
    </submittedName>
</protein>
<reference evidence="5" key="1">
    <citation type="submission" date="2020-05" db="EMBL/GenBank/DDBJ databases">
        <title>Mycena genomes resolve the evolution of fungal bioluminescence.</title>
        <authorList>
            <person name="Tsai I.J."/>
        </authorList>
    </citation>
    <scope>NUCLEOTIDE SEQUENCE</scope>
    <source>
        <strain evidence="5">CCC161011</strain>
    </source>
</reference>
<feature type="compositionally biased region" description="Low complexity" evidence="3">
    <location>
        <begin position="64"/>
        <end position="82"/>
    </location>
</feature>
<feature type="domain" description="DDE Tnp4" evidence="4">
    <location>
        <begin position="356"/>
        <end position="516"/>
    </location>
</feature>
<sequence>MAAAYPYSAPVHPAPHHAQVASSGESTCSMLSACSCASKGKKDSSSHHHRAKICKLRRSVDLDAPSSLTAPSSSSPASFPCSTKDAKDAKDGCVVLLMFMPTTSDRQLLLQNVLLVAESDMDQYMDEERLNEDDDEMDLDRRSIDSGEDSSATSDTSSTSSASSTSSSSSSDSSRSDDSMPAWADEISDDDEDEVYAARLSAEGALLNAILATRVLNPHTVPKVSQLHLVLVEFKENDPKRFRRNLRVLPETFDELVTRIEDHPVFFNNSRHPQTPVYIQLAIALYRFGHHGNAASVESIAQWAGISVGLVVKCTHRIIIAFYEVIRWPTEAEKEEAKDWVEAVSCRDWRGGFCMVDGTLVPLFEKPGHYGEAYFDRKSNYSLNVQLITLPNLRIIDYVIGHCGSAHDSTAFADARTYKERDTLFKKDGEDREWMWADSAYGLDWWCVTPYKRPASLQPNNKTFNYHLSRVRVKSEHSVGYVKGRFSSLRGLRQQIDSSIAHERALAWVKACLVIHTLVGFIESGKEDEEFLEEDLECGKVKEY</sequence>
<proteinExistence type="predicted"/>
<evidence type="ECO:0000313" key="6">
    <source>
        <dbReference type="Proteomes" id="UP000620124"/>
    </source>
</evidence>
<dbReference type="InterPro" id="IPR027806">
    <property type="entry name" value="HARBI1_dom"/>
</dbReference>
<dbReference type="AlphaFoldDB" id="A0A8H6U276"/>
<gene>
    <name evidence="5" type="ORF">MVEN_02559700</name>
</gene>
<comment type="caution">
    <text evidence="5">The sequence shown here is derived from an EMBL/GenBank/DDBJ whole genome shotgun (WGS) entry which is preliminary data.</text>
</comment>
<evidence type="ECO:0000256" key="1">
    <source>
        <dbReference type="ARBA" id="ARBA00001968"/>
    </source>
</evidence>
<feature type="compositionally biased region" description="Acidic residues" evidence="3">
    <location>
        <begin position="128"/>
        <end position="138"/>
    </location>
</feature>
<dbReference type="OrthoDB" id="2641813at2759"/>
<keyword evidence="2" id="KW-0479">Metal-binding</keyword>
<dbReference type="Proteomes" id="UP000620124">
    <property type="component" value="Unassembled WGS sequence"/>
</dbReference>
<evidence type="ECO:0000256" key="3">
    <source>
        <dbReference type="SAM" id="MobiDB-lite"/>
    </source>
</evidence>
<feature type="compositionally biased region" description="Low complexity" evidence="3">
    <location>
        <begin position="149"/>
        <end position="173"/>
    </location>
</feature>
<dbReference type="Pfam" id="PF13359">
    <property type="entry name" value="DDE_Tnp_4"/>
    <property type="match status" value="1"/>
</dbReference>
<comment type="cofactor">
    <cofactor evidence="1">
        <name>a divalent metal cation</name>
        <dbReference type="ChEBI" id="CHEBI:60240"/>
    </cofactor>
</comment>
<organism evidence="5 6">
    <name type="scientific">Mycena venus</name>
    <dbReference type="NCBI Taxonomy" id="2733690"/>
    <lineage>
        <taxon>Eukaryota</taxon>
        <taxon>Fungi</taxon>
        <taxon>Dikarya</taxon>
        <taxon>Basidiomycota</taxon>
        <taxon>Agaricomycotina</taxon>
        <taxon>Agaricomycetes</taxon>
        <taxon>Agaricomycetidae</taxon>
        <taxon>Agaricales</taxon>
        <taxon>Marasmiineae</taxon>
        <taxon>Mycenaceae</taxon>
        <taxon>Mycena</taxon>
    </lineage>
</organism>
<evidence type="ECO:0000313" key="5">
    <source>
        <dbReference type="EMBL" id="KAF7328200.1"/>
    </source>
</evidence>
<dbReference type="EMBL" id="JACAZI010000037">
    <property type="protein sequence ID" value="KAF7328200.1"/>
    <property type="molecule type" value="Genomic_DNA"/>
</dbReference>